<proteinExistence type="inferred from homology"/>
<dbReference type="SUPFAM" id="SSF56935">
    <property type="entry name" value="Porins"/>
    <property type="match status" value="1"/>
</dbReference>
<keyword evidence="4 10" id="KW-0812">Transmembrane</keyword>
<organism evidence="15 16">
    <name type="scientific">Rhizomicrobium palustre</name>
    <dbReference type="NCBI Taxonomy" id="189966"/>
    <lineage>
        <taxon>Bacteria</taxon>
        <taxon>Pseudomonadati</taxon>
        <taxon>Pseudomonadota</taxon>
        <taxon>Alphaproteobacteria</taxon>
        <taxon>Micropepsales</taxon>
        <taxon>Micropepsaceae</taxon>
        <taxon>Rhizomicrobium</taxon>
    </lineage>
</organism>
<keyword evidence="16" id="KW-1185">Reference proteome</keyword>
<evidence type="ECO:0000256" key="2">
    <source>
        <dbReference type="ARBA" id="ARBA00022448"/>
    </source>
</evidence>
<dbReference type="InterPro" id="IPR037066">
    <property type="entry name" value="Plug_dom_sf"/>
</dbReference>
<evidence type="ECO:0000259" key="13">
    <source>
        <dbReference type="Pfam" id="PF00593"/>
    </source>
</evidence>
<dbReference type="PROSITE" id="PS52016">
    <property type="entry name" value="TONB_DEPENDENT_REC_3"/>
    <property type="match status" value="1"/>
</dbReference>
<keyword evidence="9 10" id="KW-0998">Cell outer membrane</keyword>
<evidence type="ECO:0000313" key="16">
    <source>
        <dbReference type="Proteomes" id="UP000570514"/>
    </source>
</evidence>
<comment type="caution">
    <text evidence="15">The sequence shown here is derived from an EMBL/GenBank/DDBJ whole genome shotgun (WGS) entry which is preliminary data.</text>
</comment>
<dbReference type="Proteomes" id="UP000570514">
    <property type="component" value="Unassembled WGS sequence"/>
</dbReference>
<dbReference type="Pfam" id="PF07715">
    <property type="entry name" value="Plug"/>
    <property type="match status" value="1"/>
</dbReference>
<protein>
    <submittedName>
        <fullName evidence="15">Vitamin B12 transporter</fullName>
    </submittedName>
</protein>
<dbReference type="Pfam" id="PF00593">
    <property type="entry name" value="TonB_dep_Rec_b-barrel"/>
    <property type="match status" value="1"/>
</dbReference>
<dbReference type="GO" id="GO:0009279">
    <property type="term" value="C:cell outer membrane"/>
    <property type="evidence" value="ECO:0007669"/>
    <property type="project" value="UniProtKB-SubCell"/>
</dbReference>
<keyword evidence="6" id="KW-0406">Ion transport</keyword>
<evidence type="ECO:0000256" key="5">
    <source>
        <dbReference type="ARBA" id="ARBA00022729"/>
    </source>
</evidence>
<evidence type="ECO:0000256" key="10">
    <source>
        <dbReference type="PROSITE-ProRule" id="PRU01360"/>
    </source>
</evidence>
<dbReference type="AlphaFoldDB" id="A0A846N001"/>
<name>A0A846N001_9PROT</name>
<evidence type="ECO:0000256" key="4">
    <source>
        <dbReference type="ARBA" id="ARBA00022692"/>
    </source>
</evidence>
<dbReference type="Gene3D" id="2.170.130.10">
    <property type="entry name" value="TonB-dependent receptor, plug domain"/>
    <property type="match status" value="1"/>
</dbReference>
<comment type="subcellular location">
    <subcellularLocation>
        <location evidence="1 10">Cell outer membrane</location>
        <topology evidence="1 10">Multi-pass membrane protein</topology>
    </subcellularLocation>
</comment>
<reference evidence="15 16" key="1">
    <citation type="submission" date="2020-03" db="EMBL/GenBank/DDBJ databases">
        <title>Genomic Encyclopedia of Type Strains, Phase IV (KMG-IV): sequencing the most valuable type-strain genomes for metagenomic binning, comparative biology and taxonomic classification.</title>
        <authorList>
            <person name="Goeker M."/>
        </authorList>
    </citation>
    <scope>NUCLEOTIDE SEQUENCE [LARGE SCALE GENOMIC DNA]</scope>
    <source>
        <strain evidence="15 16">DSM 19867</strain>
    </source>
</reference>
<dbReference type="GO" id="GO:0006811">
    <property type="term" value="P:monoatomic ion transport"/>
    <property type="evidence" value="ECO:0007669"/>
    <property type="project" value="UniProtKB-KW"/>
</dbReference>
<keyword evidence="5 12" id="KW-0732">Signal</keyword>
<evidence type="ECO:0000256" key="8">
    <source>
        <dbReference type="ARBA" id="ARBA00023136"/>
    </source>
</evidence>
<dbReference type="Gene3D" id="2.40.170.20">
    <property type="entry name" value="TonB-dependent receptor, beta-barrel domain"/>
    <property type="match status" value="1"/>
</dbReference>
<evidence type="ECO:0000256" key="1">
    <source>
        <dbReference type="ARBA" id="ARBA00004571"/>
    </source>
</evidence>
<feature type="domain" description="TonB-dependent receptor plug" evidence="14">
    <location>
        <begin position="37"/>
        <end position="142"/>
    </location>
</feature>
<dbReference type="CDD" id="cd01347">
    <property type="entry name" value="ligand_gated_channel"/>
    <property type="match status" value="1"/>
</dbReference>
<dbReference type="EMBL" id="JAASRM010000001">
    <property type="protein sequence ID" value="NIK89016.1"/>
    <property type="molecule type" value="Genomic_DNA"/>
</dbReference>
<evidence type="ECO:0000256" key="3">
    <source>
        <dbReference type="ARBA" id="ARBA00022452"/>
    </source>
</evidence>
<keyword evidence="7 11" id="KW-0798">TonB box</keyword>
<keyword evidence="8 10" id="KW-0472">Membrane</keyword>
<evidence type="ECO:0000256" key="11">
    <source>
        <dbReference type="RuleBase" id="RU003357"/>
    </source>
</evidence>
<gene>
    <name evidence="15" type="ORF">FHS83_002334</name>
</gene>
<accession>A0A846N001</accession>
<dbReference type="InterPro" id="IPR036942">
    <property type="entry name" value="Beta-barrel_TonB_sf"/>
</dbReference>
<dbReference type="PANTHER" id="PTHR30069:SF53">
    <property type="entry name" value="COLICIN I RECEPTOR-RELATED"/>
    <property type="match status" value="1"/>
</dbReference>
<evidence type="ECO:0000259" key="14">
    <source>
        <dbReference type="Pfam" id="PF07715"/>
    </source>
</evidence>
<dbReference type="InterPro" id="IPR012910">
    <property type="entry name" value="Plug_dom"/>
</dbReference>
<evidence type="ECO:0000313" key="15">
    <source>
        <dbReference type="EMBL" id="NIK89016.1"/>
    </source>
</evidence>
<keyword evidence="2 10" id="KW-0813">Transport</keyword>
<feature type="signal peptide" evidence="12">
    <location>
        <begin position="1"/>
        <end position="20"/>
    </location>
</feature>
<evidence type="ECO:0000256" key="7">
    <source>
        <dbReference type="ARBA" id="ARBA00023077"/>
    </source>
</evidence>
<comment type="similarity">
    <text evidence="10 11">Belongs to the TonB-dependent receptor family.</text>
</comment>
<feature type="domain" description="TonB-dependent receptor-like beta-barrel" evidence="13">
    <location>
        <begin position="180"/>
        <end position="596"/>
    </location>
</feature>
<dbReference type="GO" id="GO:0015889">
    <property type="term" value="P:cobalamin transport"/>
    <property type="evidence" value="ECO:0007669"/>
    <property type="project" value="TreeGrafter"/>
</dbReference>
<dbReference type="InterPro" id="IPR000531">
    <property type="entry name" value="Beta-barrel_TonB"/>
</dbReference>
<evidence type="ECO:0000256" key="6">
    <source>
        <dbReference type="ARBA" id="ARBA00023065"/>
    </source>
</evidence>
<dbReference type="RefSeq" id="WP_167083138.1">
    <property type="nucleotide sequence ID" value="NZ_BAAADC010000001.1"/>
</dbReference>
<evidence type="ECO:0000256" key="9">
    <source>
        <dbReference type="ARBA" id="ARBA00023237"/>
    </source>
</evidence>
<sequence length="622" mass="66014">MRKLLLSSAAVMSLASAAGAETIVVSATRTPEPAAVTGASISVISASDLEARQTVILSDALATAPGVTVIRNGGVGQTTSVLLRGAEVGQSVVLVDGVRINDPSAPTGQALMGDVLANGLERVEVLRGPQSTLYGSDAIGGVISLVTARGGENKATLTAEAGSLDTVHVNAAARGSYSTLDFGAAANFYTTNSVSAADSRNGNSEADGYHHFGATGNLRWHATEEVSVDARVYYTRARDSFDGFPPPNYTLADTHQYGTNELLALYGGVNGDFLNGRFTNRLSISRSDSDRKTFDTVQDFYGKGGTTSIEYQGGYKLNQTDVVTFGYEHERTSFAQKGQYDAAAIGGAVRVDGVYGQLQVSPLSNLTVTVGTRYSHNSQFGDHTSYKANVAYQLAEGTTLRANIGDGFKAPALYQLYSPYSNPVTQLKPELATGWEAGIDQAVGGWVVSATYFSRATTNQIDFFSCWGVTSTACSLRANEGGYYYNVARSLAKGIEVEASGEIVEGLKASLSYTNLTNLNQITRLQLARRPHDSVSGTLTWQALSDLSLGTSLTYVGSRFDDAGHFTKLKDRAELGFFANYSLAKGLELFGRVENVTDNRDELTGGYGTIGRTFTAGIRAKI</sequence>
<dbReference type="InterPro" id="IPR039426">
    <property type="entry name" value="TonB-dep_rcpt-like"/>
</dbReference>
<keyword evidence="3 10" id="KW-1134">Transmembrane beta strand</keyword>
<feature type="chain" id="PRO_5032407776" evidence="12">
    <location>
        <begin position="21"/>
        <end position="622"/>
    </location>
</feature>
<dbReference type="PANTHER" id="PTHR30069">
    <property type="entry name" value="TONB-DEPENDENT OUTER MEMBRANE RECEPTOR"/>
    <property type="match status" value="1"/>
</dbReference>
<evidence type="ECO:0000256" key="12">
    <source>
        <dbReference type="SAM" id="SignalP"/>
    </source>
</evidence>